<comment type="caution">
    <text evidence="4">The sequence shown here is derived from an EMBL/GenBank/DDBJ whole genome shotgun (WGS) entry which is preliminary data.</text>
</comment>
<name>A0A428S5N9_9HYPO</name>
<accession>A0A428S5N9</accession>
<feature type="region of interest" description="Disordered" evidence="1">
    <location>
        <begin position="450"/>
        <end position="469"/>
    </location>
</feature>
<sequence>MGADAIIHRASPGEGISLADVLDQYDLSVQQKVSLAHSVALAFWQYYDSQLVNRAWTSDTIWLMPEPDPDPEDSSERLPLRAYIEFYPEAIECAYDASEFIMTHVLVHRCPRIQYLALVLLQIGLGRPFRGSSFHKDVLRLNTDYSVALKYLKELKSATWNFEHKHIFDDSIEECLKFIGLMGKDEHPDTNDRRRQIYERVVSPLGWLNRSFQRTDAEIDHLSTKRHALAPKLDDSDFKITSREPLSTSHPTEGAVEMKISEIRPADRQGFETAIFCALPLEVNPIEALFDHHWEDQNSFYGKAPGDTNAYSTGVIGRHNVVLIHMSGMGKLAAAAAAACCRISFQNIKLAILVGVCGAVPVVPRTRTKINLGDVIISDGVIQYDFGRQHPDRFERKGMVLDSLGRAGLEVRSTLNKLKTHRGIETLQCKMEQHLESLRKKKDLKATYPATGDSKLSERSRYHPTQNEVNTPAPTIHFGLVASGDAVMKSAEHRDEIVRRDETIAFEMEGAAVWETFPCLIIKGACDYADSLKTKVFQPYAAATAAACTRAFLDSWECGDTTEAVWEKVRIQTPLGS</sequence>
<gene>
    <name evidence="4" type="ORF">CEP51_003486</name>
</gene>
<dbReference type="PANTHER" id="PTHR46082">
    <property type="entry name" value="ATP/GTP-BINDING PROTEIN-RELATED"/>
    <property type="match status" value="1"/>
</dbReference>
<dbReference type="EMBL" id="NKCL01000057">
    <property type="protein sequence ID" value="RSL85179.1"/>
    <property type="molecule type" value="Genomic_DNA"/>
</dbReference>
<dbReference type="Proteomes" id="UP000287972">
    <property type="component" value="Unassembled WGS sequence"/>
</dbReference>
<dbReference type="InterPro" id="IPR035994">
    <property type="entry name" value="Nucleoside_phosphorylase_sf"/>
</dbReference>
<evidence type="ECO:0000256" key="1">
    <source>
        <dbReference type="SAM" id="MobiDB-lite"/>
    </source>
</evidence>
<dbReference type="InterPro" id="IPR053137">
    <property type="entry name" value="NLR-like"/>
</dbReference>
<dbReference type="InterPro" id="IPR056002">
    <property type="entry name" value="DUF7580"/>
</dbReference>
<evidence type="ECO:0000313" key="4">
    <source>
        <dbReference type="EMBL" id="RSL85179.1"/>
    </source>
</evidence>
<dbReference type="GO" id="GO:0009116">
    <property type="term" value="P:nucleoside metabolic process"/>
    <property type="evidence" value="ECO:0007669"/>
    <property type="project" value="InterPro"/>
</dbReference>
<dbReference type="AlphaFoldDB" id="A0A428S5N9"/>
<feature type="domain" description="DUF7580" evidence="3">
    <location>
        <begin position="25"/>
        <end position="205"/>
    </location>
</feature>
<dbReference type="Pfam" id="PF01048">
    <property type="entry name" value="PNP_UDP_1"/>
    <property type="match status" value="1"/>
</dbReference>
<evidence type="ECO:0000259" key="2">
    <source>
        <dbReference type="Pfam" id="PF01048"/>
    </source>
</evidence>
<dbReference type="GO" id="GO:0003824">
    <property type="term" value="F:catalytic activity"/>
    <property type="evidence" value="ECO:0007669"/>
    <property type="project" value="InterPro"/>
</dbReference>
<feature type="domain" description="Nucleoside phosphorylase" evidence="2">
    <location>
        <begin position="274"/>
        <end position="552"/>
    </location>
</feature>
<dbReference type="SUPFAM" id="SSF53167">
    <property type="entry name" value="Purine and uridine phosphorylases"/>
    <property type="match status" value="1"/>
</dbReference>
<organism evidence="4 5">
    <name type="scientific">Fusarium floridanum</name>
    <dbReference type="NCBI Taxonomy" id="1325733"/>
    <lineage>
        <taxon>Eukaryota</taxon>
        <taxon>Fungi</taxon>
        <taxon>Dikarya</taxon>
        <taxon>Ascomycota</taxon>
        <taxon>Pezizomycotina</taxon>
        <taxon>Sordariomycetes</taxon>
        <taxon>Hypocreomycetidae</taxon>
        <taxon>Hypocreales</taxon>
        <taxon>Nectriaceae</taxon>
        <taxon>Fusarium</taxon>
        <taxon>Fusarium solani species complex</taxon>
    </lineage>
</organism>
<protein>
    <submittedName>
        <fullName evidence="4">Uncharacterized protein</fullName>
    </submittedName>
</protein>
<keyword evidence="5" id="KW-1185">Reference proteome</keyword>
<dbReference type="InterPro" id="IPR000845">
    <property type="entry name" value="Nucleoside_phosphorylase_d"/>
</dbReference>
<evidence type="ECO:0000313" key="5">
    <source>
        <dbReference type="Proteomes" id="UP000287972"/>
    </source>
</evidence>
<reference evidence="4 5" key="1">
    <citation type="submission" date="2017-06" db="EMBL/GenBank/DDBJ databases">
        <title>Comparative genomic analysis of Ambrosia Fusariam Clade fungi.</title>
        <authorList>
            <person name="Stajich J.E."/>
            <person name="Carrillo J."/>
            <person name="Kijimoto T."/>
            <person name="Eskalen A."/>
            <person name="O'Donnell K."/>
            <person name="Kasson M."/>
        </authorList>
    </citation>
    <scope>NUCLEOTIDE SEQUENCE [LARGE SCALE GENOMIC DNA]</scope>
    <source>
        <strain evidence="4 5">NRRL62606</strain>
    </source>
</reference>
<evidence type="ECO:0000259" key="3">
    <source>
        <dbReference type="Pfam" id="PF24476"/>
    </source>
</evidence>
<dbReference type="Pfam" id="PF24476">
    <property type="entry name" value="DUF7580"/>
    <property type="match status" value="1"/>
</dbReference>
<dbReference type="Gene3D" id="3.40.50.1580">
    <property type="entry name" value="Nucleoside phosphorylase domain"/>
    <property type="match status" value="1"/>
</dbReference>
<dbReference type="PANTHER" id="PTHR46082:SF6">
    <property type="entry name" value="AAA+ ATPASE DOMAIN-CONTAINING PROTEIN-RELATED"/>
    <property type="match status" value="1"/>
</dbReference>
<proteinExistence type="predicted"/>